<evidence type="ECO:0000256" key="1">
    <source>
        <dbReference type="SAM" id="MobiDB-lite"/>
    </source>
</evidence>
<protein>
    <submittedName>
        <fullName evidence="3">Amidohydrolase family protein</fullName>
    </submittedName>
</protein>
<organism evidence="3 4">
    <name type="scientific">Paractinoplanes hotanensis</name>
    <dbReference type="NCBI Taxonomy" id="2906497"/>
    <lineage>
        <taxon>Bacteria</taxon>
        <taxon>Bacillati</taxon>
        <taxon>Actinomycetota</taxon>
        <taxon>Actinomycetes</taxon>
        <taxon>Micromonosporales</taxon>
        <taxon>Micromonosporaceae</taxon>
        <taxon>Paractinoplanes</taxon>
    </lineage>
</organism>
<dbReference type="RefSeq" id="WP_251802488.1">
    <property type="nucleotide sequence ID" value="NZ_JAMQOL010000051.1"/>
</dbReference>
<feature type="domain" description="Amidohydrolase 3" evidence="2">
    <location>
        <begin position="23"/>
        <end position="88"/>
    </location>
</feature>
<sequence>MRRTTRTALSTSAGLSPASASSSTRRQALRAYTRGNAWYLSREKELGSIERGRFADLVVLDRDYFPVSDAAMRDTRPVLAVIGGRVVHDTLR</sequence>
<comment type="caution">
    <text evidence="3">The sequence shown here is derived from an EMBL/GenBank/DDBJ whole genome shotgun (WGS) entry which is preliminary data.</text>
</comment>
<dbReference type="EMBL" id="JAMQOL010000051">
    <property type="protein sequence ID" value="MCM4082757.1"/>
    <property type="molecule type" value="Genomic_DNA"/>
</dbReference>
<dbReference type="Proteomes" id="UP001523216">
    <property type="component" value="Unassembled WGS sequence"/>
</dbReference>
<reference evidence="3 4" key="1">
    <citation type="submission" date="2022-06" db="EMBL/GenBank/DDBJ databases">
        <title>Actinoplanes abujensis sp. nov., isolated from Nigerian arid soil.</title>
        <authorList>
            <person name="Ding P."/>
        </authorList>
    </citation>
    <scope>NUCLEOTIDE SEQUENCE [LARGE SCALE GENOMIC DNA]</scope>
    <source>
        <strain evidence="4">TRM88002</strain>
    </source>
</reference>
<dbReference type="PANTHER" id="PTHR22642">
    <property type="entry name" value="IMIDAZOLONEPROPIONASE"/>
    <property type="match status" value="1"/>
</dbReference>
<keyword evidence="4" id="KW-1185">Reference proteome</keyword>
<evidence type="ECO:0000313" key="4">
    <source>
        <dbReference type="Proteomes" id="UP001523216"/>
    </source>
</evidence>
<accession>A0ABT0YBA3</accession>
<dbReference type="InterPro" id="IPR013108">
    <property type="entry name" value="Amidohydro_3"/>
</dbReference>
<proteinExistence type="predicted"/>
<dbReference type="SUPFAM" id="SSF51338">
    <property type="entry name" value="Composite domain of metallo-dependent hydrolases"/>
    <property type="match status" value="1"/>
</dbReference>
<gene>
    <name evidence="3" type="ORF">LXN57_34835</name>
</gene>
<name>A0ABT0YBA3_9ACTN</name>
<dbReference type="InterPro" id="IPR011059">
    <property type="entry name" value="Metal-dep_hydrolase_composite"/>
</dbReference>
<dbReference type="PANTHER" id="PTHR22642:SF2">
    <property type="entry name" value="PROTEIN LONG AFTER FAR-RED 3"/>
    <property type="match status" value="1"/>
</dbReference>
<dbReference type="Gene3D" id="3.20.20.140">
    <property type="entry name" value="Metal-dependent hydrolases"/>
    <property type="match status" value="1"/>
</dbReference>
<evidence type="ECO:0000259" key="2">
    <source>
        <dbReference type="Pfam" id="PF07969"/>
    </source>
</evidence>
<dbReference type="Pfam" id="PF07969">
    <property type="entry name" value="Amidohydro_3"/>
    <property type="match status" value="1"/>
</dbReference>
<evidence type="ECO:0000313" key="3">
    <source>
        <dbReference type="EMBL" id="MCM4082757.1"/>
    </source>
</evidence>
<feature type="region of interest" description="Disordered" evidence="1">
    <location>
        <begin position="1"/>
        <end position="26"/>
    </location>
</feature>
<dbReference type="Gene3D" id="2.30.40.10">
    <property type="entry name" value="Urease, subunit C, domain 1"/>
    <property type="match status" value="1"/>
</dbReference>